<dbReference type="GO" id="GO:0000139">
    <property type="term" value="C:Golgi membrane"/>
    <property type="evidence" value="ECO:0007669"/>
    <property type="project" value="UniProtKB-SubCell"/>
</dbReference>
<evidence type="ECO:0000256" key="7">
    <source>
        <dbReference type="ARBA" id="ARBA00023136"/>
    </source>
</evidence>
<protein>
    <submittedName>
        <fullName evidence="12">SNARE domain-containing protein</fullName>
    </submittedName>
</protein>
<dbReference type="PROSITE" id="PS50192">
    <property type="entry name" value="T_SNARE"/>
    <property type="match status" value="1"/>
</dbReference>
<keyword evidence="4" id="KW-0653">Protein transport</keyword>
<dbReference type="GeneID" id="54485519"/>
<proteinExistence type="predicted"/>
<feature type="region of interest" description="Disordered" evidence="9">
    <location>
        <begin position="1"/>
        <end position="37"/>
    </location>
</feature>
<evidence type="ECO:0000256" key="4">
    <source>
        <dbReference type="ARBA" id="ARBA00022927"/>
    </source>
</evidence>
<dbReference type="OrthoDB" id="261831at2759"/>
<keyword evidence="5 10" id="KW-1133">Transmembrane helix</keyword>
<organism evidence="12 13">
    <name type="scientific">Pseudovirgaria hyperparasitica</name>
    <dbReference type="NCBI Taxonomy" id="470096"/>
    <lineage>
        <taxon>Eukaryota</taxon>
        <taxon>Fungi</taxon>
        <taxon>Dikarya</taxon>
        <taxon>Ascomycota</taxon>
        <taxon>Pezizomycotina</taxon>
        <taxon>Dothideomycetes</taxon>
        <taxon>Dothideomycetes incertae sedis</taxon>
        <taxon>Acrospermales</taxon>
        <taxon>Acrospermaceae</taxon>
        <taxon>Pseudovirgaria</taxon>
    </lineage>
</organism>
<evidence type="ECO:0000256" key="8">
    <source>
        <dbReference type="ARBA" id="ARBA00046280"/>
    </source>
</evidence>
<dbReference type="FunFam" id="1.20.5.110:FF:000057">
    <property type="entry name" value="SNARE complex subunit (Bet1), putative"/>
    <property type="match status" value="1"/>
</dbReference>
<dbReference type="GO" id="GO:0015031">
    <property type="term" value="P:protein transport"/>
    <property type="evidence" value="ECO:0007669"/>
    <property type="project" value="UniProtKB-KW"/>
</dbReference>
<name>A0A6A6VXX3_9PEZI</name>
<dbReference type="RefSeq" id="XP_033597913.1">
    <property type="nucleotide sequence ID" value="XM_033744465.1"/>
</dbReference>
<dbReference type="EMBL" id="ML996577">
    <property type="protein sequence ID" value="KAF2755462.1"/>
    <property type="molecule type" value="Genomic_DNA"/>
</dbReference>
<keyword evidence="7 10" id="KW-0472">Membrane</keyword>
<keyword evidence="2" id="KW-0813">Transport</keyword>
<evidence type="ECO:0000256" key="1">
    <source>
        <dbReference type="ARBA" id="ARBA00004394"/>
    </source>
</evidence>
<dbReference type="CDD" id="cd15853">
    <property type="entry name" value="SNARE_Bet1"/>
    <property type="match status" value="1"/>
</dbReference>
<evidence type="ECO:0000256" key="3">
    <source>
        <dbReference type="ARBA" id="ARBA00022692"/>
    </source>
</evidence>
<keyword evidence="13" id="KW-1185">Reference proteome</keyword>
<feature type="domain" description="T-SNARE coiled-coil homology" evidence="11">
    <location>
        <begin position="91"/>
        <end position="153"/>
    </location>
</feature>
<evidence type="ECO:0000256" key="6">
    <source>
        <dbReference type="ARBA" id="ARBA00023034"/>
    </source>
</evidence>
<evidence type="ECO:0000256" key="10">
    <source>
        <dbReference type="SAM" id="Phobius"/>
    </source>
</evidence>
<dbReference type="Proteomes" id="UP000799437">
    <property type="component" value="Unassembled WGS sequence"/>
</dbReference>
<accession>A0A6A6VXX3</accession>
<keyword evidence="6" id="KW-0333">Golgi apparatus</keyword>
<dbReference type="Gene3D" id="1.20.5.110">
    <property type="match status" value="1"/>
</dbReference>
<dbReference type="InterPro" id="IPR039899">
    <property type="entry name" value="BET1_SNARE"/>
</dbReference>
<dbReference type="AlphaFoldDB" id="A0A6A6VXX3"/>
<evidence type="ECO:0000313" key="12">
    <source>
        <dbReference type="EMBL" id="KAF2755462.1"/>
    </source>
</evidence>
<reference evidence="12" key="1">
    <citation type="journal article" date="2020" name="Stud. Mycol.">
        <title>101 Dothideomycetes genomes: a test case for predicting lifestyles and emergence of pathogens.</title>
        <authorList>
            <person name="Haridas S."/>
            <person name="Albert R."/>
            <person name="Binder M."/>
            <person name="Bloem J."/>
            <person name="Labutti K."/>
            <person name="Salamov A."/>
            <person name="Andreopoulos B."/>
            <person name="Baker S."/>
            <person name="Barry K."/>
            <person name="Bills G."/>
            <person name="Bluhm B."/>
            <person name="Cannon C."/>
            <person name="Castanera R."/>
            <person name="Culley D."/>
            <person name="Daum C."/>
            <person name="Ezra D."/>
            <person name="Gonzalez J."/>
            <person name="Henrissat B."/>
            <person name="Kuo A."/>
            <person name="Liang C."/>
            <person name="Lipzen A."/>
            <person name="Lutzoni F."/>
            <person name="Magnuson J."/>
            <person name="Mondo S."/>
            <person name="Nolan M."/>
            <person name="Ohm R."/>
            <person name="Pangilinan J."/>
            <person name="Park H.-J."/>
            <person name="Ramirez L."/>
            <person name="Alfaro M."/>
            <person name="Sun H."/>
            <person name="Tritt A."/>
            <person name="Yoshinaga Y."/>
            <person name="Zwiers L.-H."/>
            <person name="Turgeon B."/>
            <person name="Goodwin S."/>
            <person name="Spatafora J."/>
            <person name="Crous P."/>
            <person name="Grigoriev I."/>
        </authorList>
    </citation>
    <scope>NUCLEOTIDE SEQUENCE</scope>
    <source>
        <strain evidence="12">CBS 121739</strain>
    </source>
</reference>
<sequence length="181" mass="19728">MASRFNSNLHERSSRSSLFGAYDERAGSQSPGGKHVSNGGYGYGLPANSSAPAGGAFSAYPGANGGLAAGQQQFRSATPNSRGQYSSAVLDELESQNNDQMEGMGARVKMLKDLTMAIGDEIRDSSALAEKMNESFEGTRQRLRGTMNRMLRMADKTGVGWRVWLMFFAAVSLLFWYVWLF</sequence>
<evidence type="ECO:0000256" key="2">
    <source>
        <dbReference type="ARBA" id="ARBA00022448"/>
    </source>
</evidence>
<gene>
    <name evidence="12" type="ORF">EJ05DRAFT_478471</name>
</gene>
<evidence type="ECO:0000313" key="13">
    <source>
        <dbReference type="Proteomes" id="UP000799437"/>
    </source>
</evidence>
<dbReference type="InterPro" id="IPR000727">
    <property type="entry name" value="T_SNARE_dom"/>
</dbReference>
<dbReference type="PANTHER" id="PTHR12791">
    <property type="entry name" value="GOLGI SNARE BET1-RELATED"/>
    <property type="match status" value="1"/>
</dbReference>
<evidence type="ECO:0000259" key="11">
    <source>
        <dbReference type="PROSITE" id="PS50192"/>
    </source>
</evidence>
<evidence type="ECO:0000256" key="9">
    <source>
        <dbReference type="SAM" id="MobiDB-lite"/>
    </source>
</evidence>
<dbReference type="SUPFAM" id="SSF58038">
    <property type="entry name" value="SNARE fusion complex"/>
    <property type="match status" value="1"/>
</dbReference>
<comment type="subcellular location">
    <subcellularLocation>
        <location evidence="8">Endomembrane system</location>
        <topology evidence="8">Single-pass type IV membrane protein</topology>
    </subcellularLocation>
    <subcellularLocation>
        <location evidence="1">Golgi apparatus membrane</location>
    </subcellularLocation>
</comment>
<evidence type="ECO:0000256" key="5">
    <source>
        <dbReference type="ARBA" id="ARBA00022989"/>
    </source>
</evidence>
<feature type="transmembrane region" description="Helical" evidence="10">
    <location>
        <begin position="159"/>
        <end position="179"/>
    </location>
</feature>
<keyword evidence="3 10" id="KW-0812">Transmembrane</keyword>